<keyword evidence="1" id="KW-0159">Chromosome partition</keyword>
<feature type="region of interest" description="Disordered" evidence="3">
    <location>
        <begin position="430"/>
        <end position="457"/>
    </location>
</feature>
<dbReference type="PANTHER" id="PTHR33969">
    <property type="entry name" value="SEGREGATION AND CONDENSATION PROTEIN A"/>
    <property type="match status" value="1"/>
</dbReference>
<keyword evidence="5" id="KW-1185">Reference proteome</keyword>
<dbReference type="EMBL" id="CP107906">
    <property type="protein sequence ID" value="WUG93337.1"/>
    <property type="molecule type" value="Genomic_DNA"/>
</dbReference>
<proteinExistence type="predicted"/>
<dbReference type="InterPro" id="IPR003768">
    <property type="entry name" value="ScpA"/>
</dbReference>
<feature type="compositionally biased region" description="Pro residues" evidence="3">
    <location>
        <begin position="30"/>
        <end position="40"/>
    </location>
</feature>
<evidence type="ECO:0000313" key="5">
    <source>
        <dbReference type="Proteomes" id="UP001341259"/>
    </source>
</evidence>
<feature type="region of interest" description="Disordered" evidence="3">
    <location>
        <begin position="1"/>
        <end position="73"/>
    </location>
</feature>
<dbReference type="Proteomes" id="UP001341259">
    <property type="component" value="Chromosome"/>
</dbReference>
<feature type="compositionally biased region" description="Basic and acidic residues" evidence="3">
    <location>
        <begin position="443"/>
        <end position="457"/>
    </location>
</feature>
<dbReference type="Pfam" id="PF02616">
    <property type="entry name" value="SMC_ScpA"/>
    <property type="match status" value="1"/>
</dbReference>
<organism evidence="4 5">
    <name type="scientific">Streptomyces violaceus</name>
    <name type="common">Streptomyces venezuelae</name>
    <dbReference type="NCBI Taxonomy" id="1936"/>
    <lineage>
        <taxon>Bacteria</taxon>
        <taxon>Bacillati</taxon>
        <taxon>Actinomycetota</taxon>
        <taxon>Actinomycetes</taxon>
        <taxon>Kitasatosporales</taxon>
        <taxon>Streptomycetaceae</taxon>
        <taxon>Streptomyces</taxon>
    </lineage>
</organism>
<protein>
    <recommendedName>
        <fullName evidence="2">Segregation and condensation protein A</fullName>
    </recommendedName>
</protein>
<dbReference type="PANTHER" id="PTHR33969:SF2">
    <property type="entry name" value="SEGREGATION AND CONDENSATION PROTEIN A"/>
    <property type="match status" value="1"/>
</dbReference>
<evidence type="ECO:0000256" key="2">
    <source>
        <dbReference type="ARBA" id="ARBA00044777"/>
    </source>
</evidence>
<accession>A0ABZ1NP20</accession>
<evidence type="ECO:0000256" key="3">
    <source>
        <dbReference type="SAM" id="MobiDB-lite"/>
    </source>
</evidence>
<evidence type="ECO:0000313" key="4">
    <source>
        <dbReference type="EMBL" id="WUG93337.1"/>
    </source>
</evidence>
<name>A0ABZ1NP20_STRVL</name>
<feature type="compositionally biased region" description="Low complexity" evidence="3">
    <location>
        <begin position="57"/>
        <end position="73"/>
    </location>
</feature>
<dbReference type="Gene3D" id="1.10.10.580">
    <property type="entry name" value="Structural maintenance of chromosome 1. Chain E"/>
    <property type="match status" value="1"/>
</dbReference>
<dbReference type="RefSeq" id="WP_412775247.1">
    <property type="nucleotide sequence ID" value="NZ_CP107906.1"/>
</dbReference>
<sequence length="457" mass="48300">MTSNASPPPADGPNGRRRALGRGPGARPLPGAPPVEPEPPTAEAWPEAAPPEPLAPAEPTEAEAWAPAAEQVEPVEPVEAVAPAQPVEPVAPVEAGVVPAAAVVAGSAAVVAEEPAVTGLRDPAGAEAESVEPVAPVEAGVVPAAAVVAGSAAVVAEEPAVTGLRDPAGAEAESVEPVAGPETPVDAGDGVFKVRLANFEGPFDLLLQLISRHKLDVTEVALSKVTDEFMAYIRALGPDWDLDETTEFLVVAATLLDLKAARLLPAAEVEDEGDLALLEARDLLFARLLQYRAYKRIADIFNGRLDDEARRYPRTVGLEPQHAELLPEVVISIGAEGFAKLAVKAMQPKPRPQVYVDHIHAPLVSVQEQAQIVVARLRELGEVSFRALVEDTDDTLTVVARFLALLELYREKAVELEQEAALGELLVRWTGGDGDETPTVTDEFDRPPEPPKEEKQA</sequence>
<reference evidence="4 5" key="1">
    <citation type="submission" date="2022-10" db="EMBL/GenBank/DDBJ databases">
        <title>The complete genomes of actinobacterial strains from the NBC collection.</title>
        <authorList>
            <person name="Joergensen T.S."/>
            <person name="Alvarez Arevalo M."/>
            <person name="Sterndorff E.B."/>
            <person name="Faurdal D."/>
            <person name="Vuksanovic O."/>
            <person name="Mourched A.-S."/>
            <person name="Charusanti P."/>
            <person name="Shaw S."/>
            <person name="Blin K."/>
            <person name="Weber T."/>
        </authorList>
    </citation>
    <scope>NUCLEOTIDE SEQUENCE [LARGE SCALE GENOMIC DNA]</scope>
    <source>
        <strain evidence="4 5">NBC_00456</strain>
    </source>
</reference>
<evidence type="ECO:0000256" key="1">
    <source>
        <dbReference type="ARBA" id="ARBA00022829"/>
    </source>
</evidence>
<dbReference type="InterPro" id="IPR023093">
    <property type="entry name" value="ScpA-like_C"/>
</dbReference>
<gene>
    <name evidence="4" type="ORF">OHB29_10025</name>
</gene>
<dbReference type="Gene3D" id="6.10.250.2410">
    <property type="match status" value="1"/>
</dbReference>
<feature type="compositionally biased region" description="Pro residues" evidence="3">
    <location>
        <begin position="1"/>
        <end position="11"/>
    </location>
</feature>